<protein>
    <submittedName>
        <fullName evidence="8">Family 43 glycosylhydrolase</fullName>
    </submittedName>
</protein>
<comment type="caution">
    <text evidence="8">The sequence shown here is derived from an EMBL/GenBank/DDBJ whole genome shotgun (WGS) entry which is preliminary data.</text>
</comment>
<evidence type="ECO:0000256" key="1">
    <source>
        <dbReference type="ARBA" id="ARBA00009865"/>
    </source>
</evidence>
<keyword evidence="5 7" id="KW-0326">Glycosidase</keyword>
<keyword evidence="2" id="KW-0858">Xylan degradation</keyword>
<evidence type="ECO:0000256" key="3">
    <source>
        <dbReference type="ARBA" id="ARBA00022801"/>
    </source>
</evidence>
<evidence type="ECO:0000256" key="4">
    <source>
        <dbReference type="ARBA" id="ARBA00023277"/>
    </source>
</evidence>
<dbReference type="InterPro" id="IPR023296">
    <property type="entry name" value="Glyco_hydro_beta-prop_sf"/>
</dbReference>
<keyword evidence="3 7" id="KW-0378">Hydrolase</keyword>
<keyword evidence="4" id="KW-0119">Carbohydrate metabolism</keyword>
<keyword evidence="2" id="KW-0624">Polysaccharide degradation</keyword>
<proteinExistence type="inferred from homology"/>
<reference evidence="8" key="2">
    <citation type="journal article" date="2021" name="PeerJ">
        <title>Extensive microbial diversity within the chicken gut microbiome revealed by metagenomics and culture.</title>
        <authorList>
            <person name="Gilroy R."/>
            <person name="Ravi A."/>
            <person name="Getino M."/>
            <person name="Pursley I."/>
            <person name="Horton D.L."/>
            <person name="Alikhan N.F."/>
            <person name="Baker D."/>
            <person name="Gharbi K."/>
            <person name="Hall N."/>
            <person name="Watson M."/>
            <person name="Adriaenssens E.M."/>
            <person name="Foster-Nyarko E."/>
            <person name="Jarju S."/>
            <person name="Secka A."/>
            <person name="Antonio M."/>
            <person name="Oren A."/>
            <person name="Chaudhuri R.R."/>
            <person name="La Ragione R."/>
            <person name="Hildebrand F."/>
            <person name="Pallen M.J."/>
        </authorList>
    </citation>
    <scope>NUCLEOTIDE SEQUENCE</scope>
    <source>
        <strain evidence="8">ChiSjej5B23-6657</strain>
    </source>
</reference>
<dbReference type="InterPro" id="IPR052176">
    <property type="entry name" value="Glycosyl_Hydrlase_43_Enz"/>
</dbReference>
<dbReference type="AlphaFoldDB" id="A0A9D1J9K5"/>
<comment type="similarity">
    <text evidence="1 7">Belongs to the glycosyl hydrolase 43 family.</text>
</comment>
<dbReference type="PANTHER" id="PTHR43772">
    <property type="entry name" value="ENDO-1,4-BETA-XYLANASE"/>
    <property type="match status" value="1"/>
</dbReference>
<dbReference type="PANTHER" id="PTHR43772:SF2">
    <property type="entry name" value="PUTATIVE (AFU_ORTHOLOGUE AFUA_2G04480)-RELATED"/>
    <property type="match status" value="1"/>
</dbReference>
<evidence type="ECO:0000313" key="8">
    <source>
        <dbReference type="EMBL" id="HIR69691.1"/>
    </source>
</evidence>
<dbReference type="SUPFAM" id="SSF75005">
    <property type="entry name" value="Arabinanase/levansucrase/invertase"/>
    <property type="match status" value="1"/>
</dbReference>
<dbReference type="Gene3D" id="2.115.10.20">
    <property type="entry name" value="Glycosyl hydrolase domain, family 43"/>
    <property type="match status" value="1"/>
</dbReference>
<reference evidence="8" key="1">
    <citation type="submission" date="2020-10" db="EMBL/GenBank/DDBJ databases">
        <authorList>
            <person name="Gilroy R."/>
        </authorList>
    </citation>
    <scope>NUCLEOTIDE SEQUENCE</scope>
    <source>
        <strain evidence="8">ChiSjej5B23-6657</strain>
    </source>
</reference>
<gene>
    <name evidence="8" type="ORF">IAA55_00225</name>
</gene>
<dbReference type="Pfam" id="PF04616">
    <property type="entry name" value="Glyco_hydro_43"/>
    <property type="match status" value="1"/>
</dbReference>
<dbReference type="GO" id="GO:0004553">
    <property type="term" value="F:hydrolase activity, hydrolyzing O-glycosyl compounds"/>
    <property type="evidence" value="ECO:0007669"/>
    <property type="project" value="InterPro"/>
</dbReference>
<name>A0A9D1J9K5_9FIRM</name>
<evidence type="ECO:0000313" key="9">
    <source>
        <dbReference type="Proteomes" id="UP000823912"/>
    </source>
</evidence>
<dbReference type="CDD" id="cd18620">
    <property type="entry name" value="GH43_XylA-like"/>
    <property type="match status" value="1"/>
</dbReference>
<accession>A0A9D1J9K5</accession>
<dbReference type="EMBL" id="DVHM01000005">
    <property type="protein sequence ID" value="HIR69691.1"/>
    <property type="molecule type" value="Genomic_DNA"/>
</dbReference>
<evidence type="ECO:0000256" key="5">
    <source>
        <dbReference type="ARBA" id="ARBA00023295"/>
    </source>
</evidence>
<evidence type="ECO:0000256" key="6">
    <source>
        <dbReference type="PIRSR" id="PIRSR606710-2"/>
    </source>
</evidence>
<feature type="site" description="Important for catalytic activity, responsible for pKa modulation of the active site Glu and correct orientation of both the proton donor and substrate" evidence="6">
    <location>
        <position position="171"/>
    </location>
</feature>
<sequence>MKQVYNPYLPSYEYVPDGEPHAFGDRIYLYGSHDRFNGGFFCLNDYVCYSAPKSDLTDWRYEGVIYRREQDPRNQNIPADAKRMESSIPGMDIVTDPDEQLNPPGIHAMFAPDVVQGPDGRFYLYYCLDCLPEIAVAVCDTPAGAYEFLGFVRHADGSILGQREGDLFQFDPGIFVDDDGSIYLYSGNAPINPDAVIEGFLQGSTVMTLENDMLTLKSEPKALMPDVRNSAGTGYEGHEFFEASSIRKINGKYYFVYSSVQSHELCYAISDKPDEGYTFGGTLVDIGDVFLNGREARDAVNCVGNTHGGIECADGQWYVFYHRQTNRTNYSRQACAEKISFDENGHIAQAEVTSCGLNDGPLPAKGTYPAYICCHLTMDGNNTYSHPLAMGDQFPYQTQDVKDITPDGTGFPETAVKDAAFPVQYVKNMRDKATMGFKYFDCKGVKKITLTLRGRGSGHIIITDVAGAALAKDPSHSFGNIPVSVDSSDWVTITGETTLRDGVHALYFTCMDFEGSVDIAQISF</sequence>
<organism evidence="8 9">
    <name type="scientific">Candidatus Pullilachnospira gallistercoris</name>
    <dbReference type="NCBI Taxonomy" id="2840911"/>
    <lineage>
        <taxon>Bacteria</taxon>
        <taxon>Bacillati</taxon>
        <taxon>Bacillota</taxon>
        <taxon>Clostridia</taxon>
        <taxon>Lachnospirales</taxon>
        <taxon>Lachnospiraceae</taxon>
        <taxon>Lachnospiraceae incertae sedis</taxon>
        <taxon>Candidatus Pullilachnospira</taxon>
    </lineage>
</organism>
<dbReference type="Proteomes" id="UP000823912">
    <property type="component" value="Unassembled WGS sequence"/>
</dbReference>
<evidence type="ECO:0000256" key="2">
    <source>
        <dbReference type="ARBA" id="ARBA00022651"/>
    </source>
</evidence>
<evidence type="ECO:0000256" key="7">
    <source>
        <dbReference type="RuleBase" id="RU361187"/>
    </source>
</evidence>
<dbReference type="GO" id="GO:0045493">
    <property type="term" value="P:xylan catabolic process"/>
    <property type="evidence" value="ECO:0007669"/>
    <property type="project" value="UniProtKB-KW"/>
</dbReference>
<dbReference type="InterPro" id="IPR006710">
    <property type="entry name" value="Glyco_hydro_43"/>
</dbReference>